<keyword evidence="12" id="KW-1185">Reference proteome</keyword>
<evidence type="ECO:0000313" key="9">
    <source>
        <dbReference type="EMBL" id="QYY41436.1"/>
    </source>
</evidence>
<comment type="subcellular location">
    <subcellularLocation>
        <location evidence="1">Cell membrane</location>
        <topology evidence="1">Multi-pass membrane protein</topology>
    </subcellularLocation>
</comment>
<evidence type="ECO:0000313" key="12">
    <source>
        <dbReference type="Proteomes" id="UP000826616"/>
    </source>
</evidence>
<evidence type="ECO:0000256" key="7">
    <source>
        <dbReference type="ARBA" id="ARBA00023136"/>
    </source>
</evidence>
<feature type="transmembrane region" description="Helical" evidence="8">
    <location>
        <begin position="74"/>
        <end position="98"/>
    </location>
</feature>
<feature type="transmembrane region" description="Helical" evidence="8">
    <location>
        <begin position="146"/>
        <end position="173"/>
    </location>
</feature>
<dbReference type="EMBL" id="CP080764">
    <property type="protein sequence ID" value="QYY41436.1"/>
    <property type="molecule type" value="Genomic_DNA"/>
</dbReference>
<protein>
    <submittedName>
        <fullName evidence="10">4-azaleucine resistance probable transporter AzlC</fullName>
    </submittedName>
    <submittedName>
        <fullName evidence="9">AzlC family ABC transporter permease</fullName>
    </submittedName>
</protein>
<dbReference type="Proteomes" id="UP000198956">
    <property type="component" value="Unassembled WGS sequence"/>
</dbReference>
<name>A0A1G8AWG3_ANETH</name>
<dbReference type="PANTHER" id="PTHR34979">
    <property type="entry name" value="INNER MEMBRANE PROTEIN YGAZ"/>
    <property type="match status" value="1"/>
</dbReference>
<dbReference type="PANTHER" id="PTHR34979:SF1">
    <property type="entry name" value="INNER MEMBRANE PROTEIN YGAZ"/>
    <property type="match status" value="1"/>
</dbReference>
<evidence type="ECO:0000256" key="3">
    <source>
        <dbReference type="ARBA" id="ARBA00022448"/>
    </source>
</evidence>
<evidence type="ECO:0000313" key="11">
    <source>
        <dbReference type="Proteomes" id="UP000198956"/>
    </source>
</evidence>
<evidence type="ECO:0000256" key="8">
    <source>
        <dbReference type="SAM" id="Phobius"/>
    </source>
</evidence>
<dbReference type="EMBL" id="FNDE01000018">
    <property type="protein sequence ID" value="SDH25288.1"/>
    <property type="molecule type" value="Genomic_DNA"/>
</dbReference>
<dbReference type="Proteomes" id="UP000826616">
    <property type="component" value="Chromosome"/>
</dbReference>
<dbReference type="InterPro" id="IPR011606">
    <property type="entry name" value="Brnchd-chn_aa_trnsp_permease"/>
</dbReference>
<dbReference type="RefSeq" id="WP_057898540.1">
    <property type="nucleotide sequence ID" value="NZ_CP080764.1"/>
</dbReference>
<feature type="transmembrane region" description="Helical" evidence="8">
    <location>
        <begin position="180"/>
        <end position="198"/>
    </location>
</feature>
<evidence type="ECO:0000256" key="6">
    <source>
        <dbReference type="ARBA" id="ARBA00022989"/>
    </source>
</evidence>
<dbReference type="GO" id="GO:0005886">
    <property type="term" value="C:plasma membrane"/>
    <property type="evidence" value="ECO:0007669"/>
    <property type="project" value="UniProtKB-SubCell"/>
</dbReference>
<feature type="transmembrane region" description="Helical" evidence="8">
    <location>
        <begin position="218"/>
        <end position="241"/>
    </location>
</feature>
<dbReference type="GeneID" id="97141860"/>
<gene>
    <name evidence="9" type="ORF">K3F53_10810</name>
    <name evidence="10" type="ORF">SAMN04489735_101859</name>
</gene>
<dbReference type="Pfam" id="PF03591">
    <property type="entry name" value="AzlC"/>
    <property type="match status" value="1"/>
</dbReference>
<evidence type="ECO:0000256" key="1">
    <source>
        <dbReference type="ARBA" id="ARBA00004651"/>
    </source>
</evidence>
<comment type="similarity">
    <text evidence="2">Belongs to the AzlC family.</text>
</comment>
<evidence type="ECO:0000313" key="10">
    <source>
        <dbReference type="EMBL" id="SDH25288.1"/>
    </source>
</evidence>
<keyword evidence="7 8" id="KW-0472">Membrane</keyword>
<reference evidence="9 12" key="2">
    <citation type="submission" date="2021-08" db="EMBL/GenBank/DDBJ databases">
        <title>Complete genome sequence of the strain Aneurinibacillus thermoaerophilus CCM 8960.</title>
        <authorList>
            <person name="Musilova J."/>
            <person name="Kourilova X."/>
            <person name="Pernicova I."/>
            <person name="Bezdicek M."/>
            <person name="Lengerova M."/>
            <person name="Obruca S."/>
            <person name="Sedlar K."/>
        </authorList>
    </citation>
    <scope>NUCLEOTIDE SEQUENCE [LARGE SCALE GENOMIC DNA]</scope>
    <source>
        <strain evidence="9 12">CCM 8960</strain>
    </source>
</reference>
<feature type="transmembrane region" description="Helical" evidence="8">
    <location>
        <begin position="32"/>
        <end position="54"/>
    </location>
</feature>
<accession>A0A1G8AWG3</accession>
<evidence type="ECO:0000256" key="4">
    <source>
        <dbReference type="ARBA" id="ARBA00022475"/>
    </source>
</evidence>
<dbReference type="AlphaFoldDB" id="A0A1G8AWG3"/>
<proteinExistence type="inferred from homology"/>
<keyword evidence="6 8" id="KW-1133">Transmembrane helix</keyword>
<reference evidence="10 11" key="1">
    <citation type="submission" date="2016-10" db="EMBL/GenBank/DDBJ databases">
        <authorList>
            <person name="de Groot N.N."/>
        </authorList>
    </citation>
    <scope>NUCLEOTIDE SEQUENCE [LARGE SCALE GENOMIC DNA]</scope>
    <source>
        <strain evidence="10 11">L 420-91</strain>
    </source>
</reference>
<dbReference type="GO" id="GO:1903785">
    <property type="term" value="P:L-valine transmembrane transport"/>
    <property type="evidence" value="ECO:0007669"/>
    <property type="project" value="TreeGrafter"/>
</dbReference>
<sequence length="244" mass="26358">MELLRNNSKQISDQIMDAPDKKKQFLLGAKQILPVALAGTIDGLVFGLLARQAGFSVTEAVLFSFLVNAASSQFATLGFISQGVAGFPILISTMLLNARQILYGLSLGPHFRDIPIWKLMGAAWMLNDETYALKSTYLSQGKKTSLPFYCGAGVVDLMIWTLSTLIGAAFGTLISEPQKYGLDFAYIATFIGFLAINLKSTFYVKTALVASSLACLGYHLNGVTLSVILGTFSAVIMGVIFDER</sequence>
<organism evidence="10 11">
    <name type="scientific">Aneurinibacillus thermoaerophilus</name>
    <dbReference type="NCBI Taxonomy" id="143495"/>
    <lineage>
        <taxon>Bacteria</taxon>
        <taxon>Bacillati</taxon>
        <taxon>Bacillota</taxon>
        <taxon>Bacilli</taxon>
        <taxon>Bacillales</taxon>
        <taxon>Paenibacillaceae</taxon>
        <taxon>Aneurinibacillus group</taxon>
        <taxon>Aneurinibacillus</taxon>
    </lineage>
</organism>
<dbReference type="OrthoDB" id="3177005at2"/>
<keyword evidence="3" id="KW-0813">Transport</keyword>
<evidence type="ECO:0000256" key="2">
    <source>
        <dbReference type="ARBA" id="ARBA00010735"/>
    </source>
</evidence>
<keyword evidence="5 8" id="KW-0812">Transmembrane</keyword>
<keyword evidence="4" id="KW-1003">Cell membrane</keyword>
<evidence type="ECO:0000256" key="5">
    <source>
        <dbReference type="ARBA" id="ARBA00022692"/>
    </source>
</evidence>